<comment type="caution">
    <text evidence="3">The sequence shown here is derived from an EMBL/GenBank/DDBJ whole genome shotgun (WGS) entry which is preliminary data.</text>
</comment>
<gene>
    <name evidence="3" type="ORF">GCM10025876_14340</name>
</gene>
<protein>
    <submittedName>
        <fullName evidence="3">Uncharacterized protein</fullName>
    </submittedName>
</protein>
<proteinExistence type="predicted"/>
<keyword evidence="2" id="KW-1133">Transmembrane helix</keyword>
<evidence type="ECO:0000256" key="2">
    <source>
        <dbReference type="SAM" id="Phobius"/>
    </source>
</evidence>
<dbReference type="Proteomes" id="UP001157125">
    <property type="component" value="Unassembled WGS sequence"/>
</dbReference>
<accession>A0ABQ6IBS0</accession>
<name>A0ABQ6IBS0_9MICO</name>
<organism evidence="3 4">
    <name type="scientific">Demequina litorisediminis</name>
    <dbReference type="NCBI Taxonomy" id="1849022"/>
    <lineage>
        <taxon>Bacteria</taxon>
        <taxon>Bacillati</taxon>
        <taxon>Actinomycetota</taxon>
        <taxon>Actinomycetes</taxon>
        <taxon>Micrococcales</taxon>
        <taxon>Demequinaceae</taxon>
        <taxon>Demequina</taxon>
    </lineage>
</organism>
<evidence type="ECO:0000313" key="3">
    <source>
        <dbReference type="EMBL" id="GMA35230.1"/>
    </source>
</evidence>
<reference evidence="4" key="1">
    <citation type="journal article" date="2019" name="Int. J. Syst. Evol. Microbiol.">
        <title>The Global Catalogue of Microorganisms (GCM) 10K type strain sequencing project: providing services to taxonomists for standard genome sequencing and annotation.</title>
        <authorList>
            <consortium name="The Broad Institute Genomics Platform"/>
            <consortium name="The Broad Institute Genome Sequencing Center for Infectious Disease"/>
            <person name="Wu L."/>
            <person name="Ma J."/>
        </authorList>
    </citation>
    <scope>NUCLEOTIDE SEQUENCE [LARGE SCALE GENOMIC DNA]</scope>
    <source>
        <strain evidence="4">NBRC 112299</strain>
    </source>
</reference>
<keyword evidence="4" id="KW-1185">Reference proteome</keyword>
<keyword evidence="2" id="KW-0472">Membrane</keyword>
<dbReference type="EMBL" id="BSUN01000001">
    <property type="protein sequence ID" value="GMA35230.1"/>
    <property type="molecule type" value="Genomic_DNA"/>
</dbReference>
<feature type="region of interest" description="Disordered" evidence="1">
    <location>
        <begin position="1"/>
        <end position="22"/>
    </location>
</feature>
<feature type="transmembrane region" description="Helical" evidence="2">
    <location>
        <begin position="52"/>
        <end position="84"/>
    </location>
</feature>
<sequence>MLRGDAMTEPTTAQAQPRHEDRTRRQWWRVPAAVTVTFVILWRAASLASGGLVLWGFGGILGLAVIVGTLVGAAALLGAVGVVLTGKPRIGASVLAVGAVAVMLAAGPRTSARSRCCGGRREASTWSIR</sequence>
<keyword evidence="2" id="KW-0812">Transmembrane</keyword>
<feature type="transmembrane region" description="Helical" evidence="2">
    <location>
        <begin position="27"/>
        <end position="45"/>
    </location>
</feature>
<feature type="transmembrane region" description="Helical" evidence="2">
    <location>
        <begin position="90"/>
        <end position="107"/>
    </location>
</feature>
<evidence type="ECO:0000313" key="4">
    <source>
        <dbReference type="Proteomes" id="UP001157125"/>
    </source>
</evidence>
<evidence type="ECO:0000256" key="1">
    <source>
        <dbReference type="SAM" id="MobiDB-lite"/>
    </source>
</evidence>